<keyword evidence="4" id="KW-1185">Reference proteome</keyword>
<dbReference type="Proteomes" id="UP001482620">
    <property type="component" value="Unassembled WGS sequence"/>
</dbReference>
<proteinExistence type="predicted"/>
<feature type="transmembrane region" description="Helical" evidence="2">
    <location>
        <begin position="90"/>
        <end position="112"/>
    </location>
</feature>
<reference evidence="3 4" key="1">
    <citation type="submission" date="2021-06" db="EMBL/GenBank/DDBJ databases">
        <authorList>
            <person name="Palmer J.M."/>
        </authorList>
    </citation>
    <scope>NUCLEOTIDE SEQUENCE [LARGE SCALE GENOMIC DNA]</scope>
    <source>
        <strain evidence="4">if_2019</strain>
        <tissue evidence="3">Muscle</tissue>
    </source>
</reference>
<evidence type="ECO:0000313" key="3">
    <source>
        <dbReference type="EMBL" id="MEQ2254586.1"/>
    </source>
</evidence>
<evidence type="ECO:0000256" key="2">
    <source>
        <dbReference type="SAM" id="Phobius"/>
    </source>
</evidence>
<comment type="caution">
    <text evidence="3">The sequence shown here is derived from an EMBL/GenBank/DDBJ whole genome shotgun (WGS) entry which is preliminary data.</text>
</comment>
<feature type="region of interest" description="Disordered" evidence="1">
    <location>
        <begin position="1"/>
        <end position="69"/>
    </location>
</feature>
<feature type="compositionally biased region" description="Basic residues" evidence="1">
    <location>
        <begin position="18"/>
        <end position="30"/>
    </location>
</feature>
<protein>
    <submittedName>
        <fullName evidence="3">Uncharacterized protein</fullName>
    </submittedName>
</protein>
<sequence>MSRHTPDHPAPPSDRPGTKARNRDPKKSKRSRESQNASPGTNRPPTPAQTPTRRACSFSRPPTPDGKKRTVVWKDRLQATSISNIDTAKCLYRCIVIIYIIWPVGWTLTVLYTPN</sequence>
<organism evidence="3 4">
    <name type="scientific">Ilyodon furcidens</name>
    <name type="common">goldbreast splitfin</name>
    <dbReference type="NCBI Taxonomy" id="33524"/>
    <lineage>
        <taxon>Eukaryota</taxon>
        <taxon>Metazoa</taxon>
        <taxon>Chordata</taxon>
        <taxon>Craniata</taxon>
        <taxon>Vertebrata</taxon>
        <taxon>Euteleostomi</taxon>
        <taxon>Actinopterygii</taxon>
        <taxon>Neopterygii</taxon>
        <taxon>Teleostei</taxon>
        <taxon>Neoteleostei</taxon>
        <taxon>Acanthomorphata</taxon>
        <taxon>Ovalentaria</taxon>
        <taxon>Atherinomorphae</taxon>
        <taxon>Cyprinodontiformes</taxon>
        <taxon>Goodeidae</taxon>
        <taxon>Ilyodon</taxon>
    </lineage>
</organism>
<name>A0ABV0VDP0_9TELE</name>
<evidence type="ECO:0000256" key="1">
    <source>
        <dbReference type="SAM" id="MobiDB-lite"/>
    </source>
</evidence>
<keyword evidence="2" id="KW-0812">Transmembrane</keyword>
<keyword evidence="2" id="KW-1133">Transmembrane helix</keyword>
<accession>A0ABV0VDP0</accession>
<keyword evidence="2" id="KW-0472">Membrane</keyword>
<evidence type="ECO:0000313" key="4">
    <source>
        <dbReference type="Proteomes" id="UP001482620"/>
    </source>
</evidence>
<dbReference type="EMBL" id="JAHRIQ010104573">
    <property type="protein sequence ID" value="MEQ2254586.1"/>
    <property type="molecule type" value="Genomic_DNA"/>
</dbReference>
<gene>
    <name evidence="3" type="ORF">ILYODFUR_005276</name>
</gene>